<dbReference type="RefSeq" id="WP_015547350.1">
    <property type="nucleotide sequence ID" value="NC_021030.1"/>
</dbReference>
<dbReference type="EMBL" id="FP929032">
    <property type="protein sequence ID" value="CBK64532.1"/>
    <property type="molecule type" value="Genomic_DNA"/>
</dbReference>
<protein>
    <submittedName>
        <fullName evidence="1">Uncharacterized protein</fullName>
    </submittedName>
</protein>
<dbReference type="KEGG" id="ash:AL1_22670"/>
<accession>D4INM0</accession>
<dbReference type="OrthoDB" id="9859850at2"/>
<evidence type="ECO:0000313" key="1">
    <source>
        <dbReference type="EMBL" id="CBK64532.1"/>
    </source>
</evidence>
<dbReference type="BioCyc" id="ASHA717959:AL1_RS10630-MONOMER"/>
<gene>
    <name evidence="1" type="ORF">AL1_22670</name>
</gene>
<sequence length="170" mass="19352">MIETSKLTFGTLQGTGFKSVNGNEIPQFIDKLVDSEHPNDECINWESKIWATFNLARSYLKYRGLTTESTSAEDKKEALGQAINDIWENATMFDTCFQLFSEVLRTHTPDFDSYCAVIGVNPEAVAQHILYEGIGKVNEVLRYGLEQTYGPLVILKLAFIRFNLEENVQW</sequence>
<name>D4INM0_9BACT</name>
<keyword evidence="2" id="KW-1185">Reference proteome</keyword>
<dbReference type="HOGENOM" id="CLU_1607403_0_0_10"/>
<reference evidence="1 2" key="1">
    <citation type="submission" date="2010-03" db="EMBL/GenBank/DDBJ databases">
        <title>The genome sequence of Alistipes shahii WAL 8301.</title>
        <authorList>
            <consortium name="metaHIT consortium -- http://www.metahit.eu/"/>
            <person name="Pajon A."/>
            <person name="Turner K."/>
            <person name="Parkhill J."/>
        </authorList>
    </citation>
    <scope>NUCLEOTIDE SEQUENCE [LARGE SCALE GENOMIC DNA]</scope>
    <source>
        <strain evidence="1 2">WAL 8301</strain>
    </source>
</reference>
<dbReference type="AlphaFoldDB" id="D4INM0"/>
<reference evidence="1 2" key="2">
    <citation type="submission" date="2010-03" db="EMBL/GenBank/DDBJ databases">
        <authorList>
            <person name="Pajon A."/>
        </authorList>
    </citation>
    <scope>NUCLEOTIDE SEQUENCE [LARGE SCALE GENOMIC DNA]</scope>
    <source>
        <strain evidence="1 2">WAL 8301</strain>
    </source>
</reference>
<evidence type="ECO:0000313" key="2">
    <source>
        <dbReference type="Proteomes" id="UP000008794"/>
    </source>
</evidence>
<organism evidence="1 2">
    <name type="scientific">Alistipes shahii WAL 8301</name>
    <dbReference type="NCBI Taxonomy" id="717959"/>
    <lineage>
        <taxon>Bacteria</taxon>
        <taxon>Pseudomonadati</taxon>
        <taxon>Bacteroidota</taxon>
        <taxon>Bacteroidia</taxon>
        <taxon>Bacteroidales</taxon>
        <taxon>Rikenellaceae</taxon>
        <taxon>Alistipes</taxon>
    </lineage>
</organism>
<proteinExistence type="predicted"/>
<dbReference type="Proteomes" id="UP000008794">
    <property type="component" value="Chromosome"/>
</dbReference>
<dbReference type="GeneID" id="92757429"/>